<evidence type="ECO:0000256" key="1">
    <source>
        <dbReference type="ARBA" id="ARBA00005806"/>
    </source>
</evidence>
<name>A0A4S2F2U9_9ACTN</name>
<comment type="caution">
    <text evidence="2">The sequence shown here is derived from an EMBL/GenBank/DDBJ whole genome shotgun (WGS) entry which is preliminary data.</text>
</comment>
<evidence type="ECO:0000313" key="2">
    <source>
        <dbReference type="EMBL" id="TGY63289.1"/>
    </source>
</evidence>
<organism evidence="2 3">
    <name type="scientific">Muricaecibacterium torontonense</name>
    <dbReference type="NCBI Taxonomy" id="3032871"/>
    <lineage>
        <taxon>Bacteria</taxon>
        <taxon>Bacillati</taxon>
        <taxon>Actinomycetota</taxon>
        <taxon>Coriobacteriia</taxon>
        <taxon>Coriobacteriales</taxon>
        <taxon>Atopobiaceae</taxon>
        <taxon>Muricaecibacterium</taxon>
    </lineage>
</organism>
<dbReference type="InterPro" id="IPR010327">
    <property type="entry name" value="FldB/FldC_alpha/beta"/>
</dbReference>
<dbReference type="Pfam" id="PF06050">
    <property type="entry name" value="HGD-D"/>
    <property type="match status" value="1"/>
</dbReference>
<protein>
    <submittedName>
        <fullName evidence="2">2-hydroxyacyl-CoA dehydratase</fullName>
    </submittedName>
</protein>
<accession>A0A4S2F2U9</accession>
<reference evidence="2 3" key="1">
    <citation type="submission" date="2019-04" db="EMBL/GenBank/DDBJ databases">
        <title>Microbes associate with the intestines of laboratory mice.</title>
        <authorList>
            <person name="Navarre W."/>
            <person name="Wong E."/>
            <person name="Huang K."/>
            <person name="Tropini C."/>
            <person name="Ng K."/>
            <person name="Yu B."/>
        </authorList>
    </citation>
    <scope>NUCLEOTIDE SEQUENCE [LARGE SCALE GENOMIC DNA]</scope>
    <source>
        <strain evidence="2 3">NM07_P-09</strain>
    </source>
</reference>
<dbReference type="PANTHER" id="PTHR30548:SF2">
    <property type="entry name" value="2-HYDROXYACYL-COA DEHYDRATASE,D-COMPONENT"/>
    <property type="match status" value="1"/>
</dbReference>
<keyword evidence="3" id="KW-1185">Reference proteome</keyword>
<dbReference type="GO" id="GO:0016836">
    <property type="term" value="F:hydro-lyase activity"/>
    <property type="evidence" value="ECO:0007669"/>
    <property type="project" value="UniProtKB-ARBA"/>
</dbReference>
<dbReference type="RefSeq" id="WP_136011916.1">
    <property type="nucleotide sequence ID" value="NZ_SRYE01000001.1"/>
</dbReference>
<dbReference type="Proteomes" id="UP000310263">
    <property type="component" value="Unassembled WGS sequence"/>
</dbReference>
<dbReference type="OrthoDB" id="9810278at2"/>
<dbReference type="EMBL" id="SRYE01000001">
    <property type="protein sequence ID" value="TGY63289.1"/>
    <property type="molecule type" value="Genomic_DNA"/>
</dbReference>
<dbReference type="PANTHER" id="PTHR30548">
    <property type="entry name" value="2-HYDROXYGLUTARYL-COA DEHYDRATASE, D-COMPONENT-RELATED"/>
    <property type="match status" value="1"/>
</dbReference>
<dbReference type="Gene3D" id="3.40.50.11890">
    <property type="match status" value="1"/>
</dbReference>
<comment type="similarity">
    <text evidence="1">Belongs to the FldB/FldC dehydratase alpha/beta subunit family.</text>
</comment>
<proteinExistence type="inferred from homology"/>
<gene>
    <name evidence="2" type="ORF">E5334_01960</name>
</gene>
<dbReference type="Gene3D" id="3.40.50.11900">
    <property type="match status" value="1"/>
</dbReference>
<dbReference type="AlphaFoldDB" id="A0A4S2F2U9"/>
<evidence type="ECO:0000313" key="3">
    <source>
        <dbReference type="Proteomes" id="UP000310263"/>
    </source>
</evidence>
<sequence length="433" mass="46694">MDPVRLFGSVVERAARRSPVRARTLLTCAYSAVALKGRLTYPGGTIAAQDRCNGAVASMIVDGMRHPERACVVNIFMPCELLYALGVTPMFPEGISVYVACTSCAEVFCESAESSGVPESFCSYHKLMLGMESTGVLPAPAFIANTTLACDANQVSFRSFAAHAASPHFTLDVPQEFTQQNIDYIASQLRQLAHQLEETFHAKLDLGKLQEICERSQRTLAKAKLFASRRASSTLPMTLTSELCLLVCTHVLLGTQAAETYLDDLLAAQALSPRSPAAAAGNPAPPRIFWIHTLPNWQHSMGQIFDEAQSAELVGNDMAYDVLHLADQLDPRDPFDFMARRLVGNTSNGPAARRVEAALKMAQEAAADGAVVFGHWGCKQTLGMAGLAEKAFDEAGVPLLVLNGDGCDPRNAADGPMVTRAQAFLESLSRERT</sequence>